<keyword evidence="1" id="KW-0472">Membrane</keyword>
<name>A0A0R3VXT7_TAEAS</name>
<reference evidence="2 3" key="2">
    <citation type="submission" date="2018-11" db="EMBL/GenBank/DDBJ databases">
        <authorList>
            <consortium name="Pathogen Informatics"/>
        </authorList>
    </citation>
    <scope>NUCLEOTIDE SEQUENCE [LARGE SCALE GENOMIC DNA]</scope>
</reference>
<protein>
    <submittedName>
        <fullName evidence="4">Secreted protein</fullName>
    </submittedName>
</protein>
<evidence type="ECO:0000313" key="4">
    <source>
        <dbReference type="WBParaSite" id="TASK_0000223101-mRNA-1"/>
    </source>
</evidence>
<dbReference type="Proteomes" id="UP000282613">
    <property type="component" value="Unassembled WGS sequence"/>
</dbReference>
<gene>
    <name evidence="2" type="ORF">TASK_LOCUS2232</name>
</gene>
<proteinExistence type="predicted"/>
<keyword evidence="3" id="KW-1185">Reference proteome</keyword>
<sequence length="95" mass="10955">MWLTQVRLPDCRPTHFSSKRSFFLLFLLLLLHHLLVPCIPFHFSTLGHHPSYAMARASPRLAARSYGSIWHSERHEALEVQAHTQTPAPFNLKAL</sequence>
<evidence type="ECO:0000313" key="2">
    <source>
        <dbReference type="EMBL" id="VDK24619.1"/>
    </source>
</evidence>
<organism evidence="4">
    <name type="scientific">Taenia asiatica</name>
    <name type="common">Asian tapeworm</name>
    <dbReference type="NCBI Taxonomy" id="60517"/>
    <lineage>
        <taxon>Eukaryota</taxon>
        <taxon>Metazoa</taxon>
        <taxon>Spiralia</taxon>
        <taxon>Lophotrochozoa</taxon>
        <taxon>Platyhelminthes</taxon>
        <taxon>Cestoda</taxon>
        <taxon>Eucestoda</taxon>
        <taxon>Cyclophyllidea</taxon>
        <taxon>Taeniidae</taxon>
        <taxon>Taenia</taxon>
    </lineage>
</organism>
<dbReference type="AlphaFoldDB" id="A0A0R3VXT7"/>
<evidence type="ECO:0000313" key="3">
    <source>
        <dbReference type="Proteomes" id="UP000282613"/>
    </source>
</evidence>
<reference evidence="4" key="1">
    <citation type="submission" date="2017-02" db="UniProtKB">
        <authorList>
            <consortium name="WormBaseParasite"/>
        </authorList>
    </citation>
    <scope>IDENTIFICATION</scope>
</reference>
<accession>A0A0R3VXT7</accession>
<keyword evidence="1" id="KW-0812">Transmembrane</keyword>
<keyword evidence="1" id="KW-1133">Transmembrane helix</keyword>
<feature type="transmembrane region" description="Helical" evidence="1">
    <location>
        <begin position="21"/>
        <end position="43"/>
    </location>
</feature>
<dbReference type="EMBL" id="UYRS01001251">
    <property type="protein sequence ID" value="VDK24619.1"/>
    <property type="molecule type" value="Genomic_DNA"/>
</dbReference>
<dbReference type="WBParaSite" id="TASK_0000223101-mRNA-1">
    <property type="protein sequence ID" value="TASK_0000223101-mRNA-1"/>
    <property type="gene ID" value="TASK_0000223101"/>
</dbReference>
<evidence type="ECO:0000256" key="1">
    <source>
        <dbReference type="SAM" id="Phobius"/>
    </source>
</evidence>